<evidence type="ECO:0000256" key="4">
    <source>
        <dbReference type="ARBA" id="ARBA00022989"/>
    </source>
</evidence>
<feature type="transmembrane region" description="Helical" evidence="6">
    <location>
        <begin position="207"/>
        <end position="230"/>
    </location>
</feature>
<comment type="similarity">
    <text evidence="2">Belongs to the UPF0014 family.</text>
</comment>
<feature type="transmembrane region" description="Helical" evidence="6">
    <location>
        <begin position="12"/>
        <end position="30"/>
    </location>
</feature>
<evidence type="ECO:0000256" key="1">
    <source>
        <dbReference type="ARBA" id="ARBA00004141"/>
    </source>
</evidence>
<name>A0A382LYZ7_9ZZZZ</name>
<accession>A0A382LYZ7</accession>
<dbReference type="Pfam" id="PF03649">
    <property type="entry name" value="UPF0014"/>
    <property type="match status" value="1"/>
</dbReference>
<evidence type="ECO:0000256" key="2">
    <source>
        <dbReference type="ARBA" id="ARBA00005268"/>
    </source>
</evidence>
<sequence length="236" mass="26265">MNESITTIPFTYLLVVFIPVSIVIGILHAWSLEWKNTIYAVVRMLAQLLLIGYFLTYIFESDSASITVGVMSIMVFAASWIALRTIPDNRWNFYQFALLSILVGGGLTLVLVTQFVLKLSPWFMPRYMIPLAGMIFASSMNGVSLAAERLKAEMDRDVDYFEARGIALRAALIPITNSLFAVGLVSLPGMMTGQILSGISPLIAVRYQIMVMCMIFSAVGFSSSFFLILIKEKMLK</sequence>
<feature type="transmembrane region" description="Helical" evidence="6">
    <location>
        <begin position="64"/>
        <end position="83"/>
    </location>
</feature>
<organism evidence="7">
    <name type="scientific">marine metagenome</name>
    <dbReference type="NCBI Taxonomy" id="408172"/>
    <lineage>
        <taxon>unclassified sequences</taxon>
        <taxon>metagenomes</taxon>
        <taxon>ecological metagenomes</taxon>
    </lineage>
</organism>
<evidence type="ECO:0008006" key="8">
    <source>
        <dbReference type="Google" id="ProtNLM"/>
    </source>
</evidence>
<dbReference type="PANTHER" id="PTHR30028:SF0">
    <property type="entry name" value="PROTEIN ALUMINUM SENSITIVE 3"/>
    <property type="match status" value="1"/>
</dbReference>
<dbReference type="InterPro" id="IPR005226">
    <property type="entry name" value="UPF0014_fam"/>
</dbReference>
<feature type="transmembrane region" description="Helical" evidence="6">
    <location>
        <begin position="127"/>
        <end position="146"/>
    </location>
</feature>
<comment type="subcellular location">
    <subcellularLocation>
        <location evidence="1">Membrane</location>
        <topology evidence="1">Multi-pass membrane protein</topology>
    </subcellularLocation>
</comment>
<gene>
    <name evidence="7" type="ORF">METZ01_LOCUS294680</name>
</gene>
<protein>
    <recommendedName>
        <fullName evidence="8">ABC transporter permease</fullName>
    </recommendedName>
</protein>
<dbReference type="EMBL" id="UINC01090145">
    <property type="protein sequence ID" value="SVC41826.1"/>
    <property type="molecule type" value="Genomic_DNA"/>
</dbReference>
<evidence type="ECO:0000256" key="5">
    <source>
        <dbReference type="ARBA" id="ARBA00023136"/>
    </source>
</evidence>
<keyword evidence="5 6" id="KW-0472">Membrane</keyword>
<feature type="transmembrane region" description="Helical" evidence="6">
    <location>
        <begin position="166"/>
        <end position="187"/>
    </location>
</feature>
<evidence type="ECO:0000256" key="3">
    <source>
        <dbReference type="ARBA" id="ARBA00022692"/>
    </source>
</evidence>
<feature type="transmembrane region" description="Helical" evidence="6">
    <location>
        <begin position="37"/>
        <end position="58"/>
    </location>
</feature>
<dbReference type="AlphaFoldDB" id="A0A382LYZ7"/>
<keyword evidence="3 6" id="KW-0812">Transmembrane</keyword>
<reference evidence="7" key="1">
    <citation type="submission" date="2018-05" db="EMBL/GenBank/DDBJ databases">
        <authorList>
            <person name="Lanie J.A."/>
            <person name="Ng W.-L."/>
            <person name="Kazmierczak K.M."/>
            <person name="Andrzejewski T.M."/>
            <person name="Davidsen T.M."/>
            <person name="Wayne K.J."/>
            <person name="Tettelin H."/>
            <person name="Glass J.I."/>
            <person name="Rusch D."/>
            <person name="Podicherti R."/>
            <person name="Tsui H.-C.T."/>
            <person name="Winkler M.E."/>
        </authorList>
    </citation>
    <scope>NUCLEOTIDE SEQUENCE</scope>
</reference>
<proteinExistence type="inferred from homology"/>
<dbReference type="GO" id="GO:0005886">
    <property type="term" value="C:plasma membrane"/>
    <property type="evidence" value="ECO:0007669"/>
    <property type="project" value="TreeGrafter"/>
</dbReference>
<feature type="transmembrane region" description="Helical" evidence="6">
    <location>
        <begin position="95"/>
        <end position="115"/>
    </location>
</feature>
<keyword evidence="4 6" id="KW-1133">Transmembrane helix</keyword>
<dbReference type="PANTHER" id="PTHR30028">
    <property type="entry name" value="UPF0014 INNER MEMBRANE PROTEIN YBBM-RELATED"/>
    <property type="match status" value="1"/>
</dbReference>
<evidence type="ECO:0000256" key="6">
    <source>
        <dbReference type="SAM" id="Phobius"/>
    </source>
</evidence>
<evidence type="ECO:0000313" key="7">
    <source>
        <dbReference type="EMBL" id="SVC41826.1"/>
    </source>
</evidence>